<feature type="domain" description="Tip attachment protein J" evidence="1">
    <location>
        <begin position="52"/>
        <end position="210"/>
    </location>
</feature>
<dbReference type="Pfam" id="PF23666">
    <property type="entry name" value="Rcc01698_C"/>
    <property type="match status" value="1"/>
</dbReference>
<comment type="caution">
    <text evidence="3">The sequence shown here is derived from an EMBL/GenBank/DDBJ whole genome shotgun (WGS) entry which is preliminary data.</text>
</comment>
<accession>A0A7C3GBH1</accession>
<protein>
    <submittedName>
        <fullName evidence="3">Uncharacterized protein</fullName>
    </submittedName>
</protein>
<proteinExistence type="predicted"/>
<name>A0A7C3GBH1_9PROT</name>
<evidence type="ECO:0000259" key="1">
    <source>
        <dbReference type="Pfam" id="PF13550"/>
    </source>
</evidence>
<feature type="domain" description="Rcc01698-like C-terminal" evidence="2">
    <location>
        <begin position="298"/>
        <end position="394"/>
    </location>
</feature>
<sequence>ADGDNWRRGHWINGRTGLVLLADVVNDLHKNATDTPANVNQLFGVVSGYLIDRPMSARAAISPLMQVYGFDIVERASDIRYITKGIQAPFVLPLTTLQPMQGHMTPLFQRKDPEERLKDVRMNFIDQEHDYQSGAIYARDLLSETVHILDIRAPLVLDQTQAKLMSEAILQRSLTETETATCGAGAFAQNLEVGDVISFENIPSLWQITELDGQAHKTLKLRRTSTDISFTLNGNEPGIETSPVWTSRPDGYVLDIADFTGQGERAGVLVGAVVRPWVNGVVEEPGGVTATLTQPVSVGNLITELHGGPVGRFDQQESVDIYLPGATLSSLNRIDVLGGGNMLAVDNGHEWEIFQCQQAELIATDTYRISGFLRGLYGTDEFVHTDIPVGSRIVSLSSGWQELKLAHGVRGNDMDFSFTVKDRPDSETVSLLYKGQHVRPLSPVHAKAHITGDNLAVTWIRRTRIGGDDWVSLDVPLGEAAEVYEVDFSVEGDVFYTQQVFEPRLDIVLALLEAENGGALNYITLTIYQISQSYGRGVGSLLDIDMGG</sequence>
<reference evidence="3" key="1">
    <citation type="journal article" date="2020" name="mSystems">
        <title>Genome- and Community-Level Interaction Insights into Carbon Utilization and Element Cycling Functions of Hydrothermarchaeota in Hydrothermal Sediment.</title>
        <authorList>
            <person name="Zhou Z."/>
            <person name="Liu Y."/>
            <person name="Xu W."/>
            <person name="Pan J."/>
            <person name="Luo Z.H."/>
            <person name="Li M."/>
        </authorList>
    </citation>
    <scope>NUCLEOTIDE SEQUENCE [LARGE SCALE GENOMIC DNA]</scope>
    <source>
        <strain evidence="3">HyVt-489</strain>
    </source>
</reference>
<evidence type="ECO:0000313" key="3">
    <source>
        <dbReference type="EMBL" id="HFB54456.1"/>
    </source>
</evidence>
<dbReference type="Proteomes" id="UP000886042">
    <property type="component" value="Unassembled WGS sequence"/>
</dbReference>
<dbReference type="InterPro" id="IPR032876">
    <property type="entry name" value="J_dom"/>
</dbReference>
<dbReference type="InterPro" id="IPR056490">
    <property type="entry name" value="Rcc01698_C"/>
</dbReference>
<dbReference type="EMBL" id="DRMN01000063">
    <property type="protein sequence ID" value="HFB54456.1"/>
    <property type="molecule type" value="Genomic_DNA"/>
</dbReference>
<dbReference type="AlphaFoldDB" id="A0A7C3GBH1"/>
<feature type="non-terminal residue" evidence="3">
    <location>
        <position position="1"/>
    </location>
</feature>
<organism evidence="3">
    <name type="scientific">Hellea balneolensis</name>
    <dbReference type="NCBI Taxonomy" id="287478"/>
    <lineage>
        <taxon>Bacteria</taxon>
        <taxon>Pseudomonadati</taxon>
        <taxon>Pseudomonadota</taxon>
        <taxon>Alphaproteobacteria</taxon>
        <taxon>Maricaulales</taxon>
        <taxon>Robiginitomaculaceae</taxon>
        <taxon>Hellea</taxon>
    </lineage>
</organism>
<gene>
    <name evidence="3" type="ORF">ENJ46_00910</name>
</gene>
<evidence type="ECO:0000259" key="2">
    <source>
        <dbReference type="Pfam" id="PF23666"/>
    </source>
</evidence>
<dbReference type="Pfam" id="PF13550">
    <property type="entry name" value="Phage-tail_3"/>
    <property type="match status" value="1"/>
</dbReference>